<dbReference type="GeneID" id="28956044"/>
<evidence type="ECO:0000313" key="7">
    <source>
        <dbReference type="Proteomes" id="UP000009097"/>
    </source>
</evidence>
<dbReference type="Pfam" id="PF22939">
    <property type="entry name" value="WHD_GPIID"/>
    <property type="match status" value="1"/>
</dbReference>
<feature type="repeat" description="ANK" evidence="2">
    <location>
        <begin position="936"/>
        <end position="968"/>
    </location>
</feature>
<dbReference type="InterPro" id="IPR056884">
    <property type="entry name" value="NPHP3-like_N"/>
</dbReference>
<feature type="domain" description="GPI inositol-deacylase winged helix" evidence="4">
    <location>
        <begin position="639"/>
        <end position="719"/>
    </location>
</feature>
<dbReference type="InterPro" id="IPR027417">
    <property type="entry name" value="P-loop_NTPase"/>
</dbReference>
<dbReference type="KEGG" id="fox:FOXG_14930"/>
<dbReference type="OrthoDB" id="448455at2759"/>
<evidence type="ECO:0000259" key="4">
    <source>
        <dbReference type="Pfam" id="PF22939"/>
    </source>
</evidence>
<dbReference type="Gene3D" id="3.40.50.300">
    <property type="entry name" value="P-loop containing nucleotide triphosphate hydrolases"/>
    <property type="match status" value="1"/>
</dbReference>
<evidence type="ECO:0000256" key="3">
    <source>
        <dbReference type="SAM" id="MobiDB-lite"/>
    </source>
</evidence>
<dbReference type="VEuPathDB" id="FungiDB:FOXG_14930"/>
<dbReference type="PANTHER" id="PTHR46082">
    <property type="entry name" value="ATP/GTP-BINDING PROTEIN-RELATED"/>
    <property type="match status" value="1"/>
</dbReference>
<dbReference type="Pfam" id="PF12796">
    <property type="entry name" value="Ank_2"/>
    <property type="match status" value="2"/>
</dbReference>
<protein>
    <submittedName>
        <fullName evidence="6">Uncharacterized protein</fullName>
    </submittedName>
</protein>
<feature type="repeat" description="ANK" evidence="2">
    <location>
        <begin position="807"/>
        <end position="840"/>
    </location>
</feature>
<dbReference type="GO" id="GO:0003824">
    <property type="term" value="F:catalytic activity"/>
    <property type="evidence" value="ECO:0007669"/>
    <property type="project" value="InterPro"/>
</dbReference>
<reference evidence="6" key="2">
    <citation type="journal article" date="2010" name="Nature">
        <title>Comparative genomics reveals mobile pathogenicity chromosomes in Fusarium.</title>
        <authorList>
            <person name="Ma L.J."/>
            <person name="van der Does H.C."/>
            <person name="Borkovich K.A."/>
            <person name="Coleman J.J."/>
            <person name="Daboussi M.J."/>
            <person name="Di Pietro A."/>
            <person name="Dufresne M."/>
            <person name="Freitag M."/>
            <person name="Grabherr M."/>
            <person name="Henrissat B."/>
            <person name="Houterman P.M."/>
            <person name="Kang S."/>
            <person name="Shim W.B."/>
            <person name="Woloshuk C."/>
            <person name="Xie X."/>
            <person name="Xu J.R."/>
            <person name="Antoniw J."/>
            <person name="Baker S.E."/>
            <person name="Bluhm B.H."/>
            <person name="Breakspear A."/>
            <person name="Brown D.W."/>
            <person name="Butchko R.A."/>
            <person name="Chapman S."/>
            <person name="Coulson R."/>
            <person name="Coutinho P.M."/>
            <person name="Danchin E.G."/>
            <person name="Diener A."/>
            <person name="Gale L.R."/>
            <person name="Gardiner D.M."/>
            <person name="Goff S."/>
            <person name="Hammond-Kosack K.E."/>
            <person name="Hilburn K."/>
            <person name="Hua-Van A."/>
            <person name="Jonkers W."/>
            <person name="Kazan K."/>
            <person name="Kodira C.D."/>
            <person name="Koehrsen M."/>
            <person name="Kumar L."/>
            <person name="Lee Y.H."/>
            <person name="Li L."/>
            <person name="Manners J.M."/>
            <person name="Miranda-Saavedra D."/>
            <person name="Mukherjee M."/>
            <person name="Park G."/>
            <person name="Park J."/>
            <person name="Park S.Y."/>
            <person name="Proctor R.H."/>
            <person name="Regev A."/>
            <person name="Ruiz-Roldan M.C."/>
            <person name="Sain D."/>
            <person name="Sakthikumar S."/>
            <person name="Sykes S."/>
            <person name="Schwartz D.C."/>
            <person name="Turgeon B.G."/>
            <person name="Wapinski I."/>
            <person name="Yoder O."/>
            <person name="Young S."/>
            <person name="Zeng Q."/>
            <person name="Zhou S."/>
            <person name="Galagan J."/>
            <person name="Cuomo C.A."/>
            <person name="Kistler H.C."/>
            <person name="Rep M."/>
        </authorList>
    </citation>
    <scope>NUCLEOTIDE SEQUENCE [LARGE SCALE GENOMIC DNA]</scope>
    <source>
        <strain evidence="6">4287</strain>
    </source>
</reference>
<dbReference type="Proteomes" id="UP000009097">
    <property type="component" value="Unassembled WGS sequence"/>
</dbReference>
<evidence type="ECO:0000256" key="1">
    <source>
        <dbReference type="ARBA" id="ARBA00022737"/>
    </source>
</evidence>
<feature type="repeat" description="ANK" evidence="2">
    <location>
        <begin position="842"/>
        <end position="866"/>
    </location>
</feature>
<keyword evidence="1" id="KW-0677">Repeat</keyword>
<dbReference type="SUPFAM" id="SSF48403">
    <property type="entry name" value="Ankyrin repeat"/>
    <property type="match status" value="1"/>
</dbReference>
<dbReference type="EMBL" id="DS231720">
    <property type="protein sequence ID" value="KNB16921.1"/>
    <property type="molecule type" value="Genomic_DNA"/>
</dbReference>
<dbReference type="GO" id="GO:0009116">
    <property type="term" value="P:nucleoside metabolic process"/>
    <property type="evidence" value="ECO:0007669"/>
    <property type="project" value="InterPro"/>
</dbReference>
<dbReference type="Pfam" id="PF24883">
    <property type="entry name" value="NPHP3_N"/>
    <property type="match status" value="1"/>
</dbReference>
<dbReference type="InterPro" id="IPR053137">
    <property type="entry name" value="NLR-like"/>
</dbReference>
<dbReference type="RefSeq" id="XP_018254966.1">
    <property type="nucleotide sequence ID" value="XM_018394999.1"/>
</dbReference>
<dbReference type="InterPro" id="IPR035994">
    <property type="entry name" value="Nucleoside_phosphorylase_sf"/>
</dbReference>
<feature type="region of interest" description="Disordered" evidence="3">
    <location>
        <begin position="179"/>
        <end position="204"/>
    </location>
</feature>
<feature type="repeat" description="ANK" evidence="2">
    <location>
        <begin position="740"/>
        <end position="772"/>
    </location>
</feature>
<feature type="domain" description="Nephrocystin 3-like N-terminal" evidence="5">
    <location>
        <begin position="382"/>
        <end position="544"/>
    </location>
</feature>
<evidence type="ECO:0000259" key="5">
    <source>
        <dbReference type="Pfam" id="PF24883"/>
    </source>
</evidence>
<dbReference type="SMART" id="SM00248">
    <property type="entry name" value="ANK"/>
    <property type="match status" value="7"/>
</dbReference>
<reference evidence="6" key="1">
    <citation type="submission" date="2007-04" db="EMBL/GenBank/DDBJ databases">
        <authorList>
            <consortium name="The Broad Institute Genome Sequencing Platform"/>
            <person name="Birren B."/>
            <person name="Lander E."/>
            <person name="Galagan J."/>
            <person name="Nusbaum C."/>
            <person name="Devon K."/>
            <person name="Ma L.-J."/>
            <person name="Jaffe D."/>
            <person name="Butler J."/>
            <person name="Alvarez P."/>
            <person name="Gnerre S."/>
            <person name="Grabherr M."/>
            <person name="Kleber M."/>
            <person name="Mauceli E."/>
            <person name="Brockman W."/>
            <person name="MacCallum I.A."/>
            <person name="Young S."/>
            <person name="LaButti K."/>
            <person name="DeCaprio D."/>
            <person name="Crawford M."/>
            <person name="Koehrsen M."/>
            <person name="Engels R."/>
            <person name="Montgomery P."/>
            <person name="Pearson M."/>
            <person name="Howarth C."/>
            <person name="Larson L."/>
            <person name="White J."/>
            <person name="O'Leary S."/>
            <person name="Kodira C."/>
            <person name="Zeng Q."/>
            <person name="Yandava C."/>
            <person name="Alvarado L."/>
            <person name="Kistler C."/>
            <person name="Shim W.-B."/>
            <person name="Kang S."/>
            <person name="Woloshuk C."/>
        </authorList>
    </citation>
    <scope>NUCLEOTIDE SEQUENCE</scope>
    <source>
        <strain evidence="6">4287</strain>
    </source>
</reference>
<evidence type="ECO:0000313" key="6">
    <source>
        <dbReference type="EMBL" id="KNB16921.1"/>
    </source>
</evidence>
<dbReference type="InterPro" id="IPR054471">
    <property type="entry name" value="GPIID_WHD"/>
</dbReference>
<dbReference type="Gene3D" id="3.40.50.1580">
    <property type="entry name" value="Nucleoside phosphorylase domain"/>
    <property type="match status" value="1"/>
</dbReference>
<dbReference type="Pfam" id="PF00023">
    <property type="entry name" value="Ank"/>
    <property type="match status" value="2"/>
</dbReference>
<dbReference type="PROSITE" id="PS50297">
    <property type="entry name" value="ANK_REP_REGION"/>
    <property type="match status" value="3"/>
</dbReference>
<organism evidence="6 7">
    <name type="scientific">Fusarium oxysporum f. sp. lycopersici (strain 4287 / CBS 123668 / FGSC 9935 / NRRL 34936)</name>
    <name type="common">Fusarium vascular wilt of tomato</name>
    <dbReference type="NCBI Taxonomy" id="426428"/>
    <lineage>
        <taxon>Eukaryota</taxon>
        <taxon>Fungi</taxon>
        <taxon>Dikarya</taxon>
        <taxon>Ascomycota</taxon>
        <taxon>Pezizomycotina</taxon>
        <taxon>Sordariomycetes</taxon>
        <taxon>Hypocreomycetidae</taxon>
        <taxon>Hypocreales</taxon>
        <taxon>Nectriaceae</taxon>
        <taxon>Fusarium</taxon>
        <taxon>Fusarium oxysporum species complex</taxon>
    </lineage>
</organism>
<dbReference type="PANTHER" id="PTHR46082:SF11">
    <property type="entry name" value="AAA+ ATPASE DOMAIN-CONTAINING PROTEIN-RELATED"/>
    <property type="match status" value="1"/>
</dbReference>
<proteinExistence type="predicted"/>
<dbReference type="AlphaFoldDB" id="A0A0J9W202"/>
<accession>A0A0J9W202</accession>
<dbReference type="PRINTS" id="PR01415">
    <property type="entry name" value="ANKYRIN"/>
</dbReference>
<dbReference type="InterPro" id="IPR002110">
    <property type="entry name" value="Ankyrin_rpt"/>
</dbReference>
<dbReference type="SUPFAM" id="SSF53167">
    <property type="entry name" value="Purine and uridine phosphorylases"/>
    <property type="match status" value="1"/>
</dbReference>
<name>A0A0J9W202_FUSO4</name>
<keyword evidence="2" id="KW-0040">ANK repeat</keyword>
<dbReference type="Gene3D" id="1.25.40.20">
    <property type="entry name" value="Ankyrin repeat-containing domain"/>
    <property type="match status" value="3"/>
</dbReference>
<evidence type="ECO:0000256" key="2">
    <source>
        <dbReference type="PROSITE-ProRule" id="PRU00023"/>
    </source>
</evidence>
<sequence length="985" mass="109844">MANPQDYTVGWICALTTEFVAAQAFLDEEHEGSREVAQNDNNNYALGRIGSHNIVIAVLPDGEYGTAVAAAVARDMLGSFPNIRIGFLVGIGGGAPSPNHDIRLGDIVVSSRDGGKGGVFQYDFGKTIQNQSFQETQVLDQPPTVLRTAVSALKAKYELRGHRLNEYVDMALQNIKKRTKYSRPPASSDRLYQSDIPHPSNSSESCSVVCGDNSFHVLARAERDEEDDNPAIHYGLIASANQLMKDALVRDKLAAEKGVLCFEMEAAGLMNHFPCLVIRGICDYSDSHKNKEWQGFAAMVAAAYAKDLLLQILPTKVKAERRIADIVSAITDVKEKVEDMSNDVHKLLHGQDDQKHQAILKWLTPVDYAQQHNDFISRRQRGTGEWMLKSAEFQAWLNADKQTLFCPGIPGAGKTIITAIVIDYLQSKFRDNQSIGIAYIYCNFRRKDQQKAEDLFASLLKQLALSQPERVKDLYNQHKKKGTRPNFNEISKTLRSVAAIYSRLFIVVDALDEYQISDDNRARFLKEIFELQDFSGANIFANSRPSREISTLFSKGLSRTISATDGDILTYVNDKITCRQSDIIDDGMRGMVPTCATHTATLLSKLTKGHLKQALQALGKGMEGLDRTYDQAMERIAGQGHEAETLAKKILIWIIHSKRPLSTLELRHALAVEKSSTALDTDFLLSPKLMLSLCAGLVTFDEESSIIRLVHYTTQEYFERTQKRWFPEAESEIKIQEVPRNTTGLHLAACFGLKEAVSALMELNHDPNLKDTYSRTTLWWASREGHEAVVELLLASGNVDPNIKDNKGRTPLSWAARYGHMRIVELLLASDKVDPNVKDNFYGQTPLSWAAENGQEDVVELLLASGNVDQTIMDNKGRTPLSWATEKGHEAIVKLLFKDATCQSPGGELWWAVWNKEADNVKLLLENGADPNIMDKDGTPLSWAAKNGHGDNVKLLLENGADPSIMGQWMLLRGVTRKWDEAFYP</sequence>
<dbReference type="PROSITE" id="PS50088">
    <property type="entry name" value="ANK_REPEAT"/>
    <property type="match status" value="4"/>
</dbReference>
<dbReference type="InterPro" id="IPR036770">
    <property type="entry name" value="Ankyrin_rpt-contain_sf"/>
</dbReference>
<gene>
    <name evidence="6" type="ORF">FOXG_14930</name>
</gene>